<dbReference type="Proteomes" id="UP000537161">
    <property type="component" value="Unassembled WGS sequence"/>
</dbReference>
<proteinExistence type="predicted"/>
<keyword evidence="2" id="KW-1185">Reference proteome</keyword>
<dbReference type="RefSeq" id="WP_184094865.1">
    <property type="nucleotide sequence ID" value="NZ_JACIJH010000001.1"/>
</dbReference>
<organism evidence="1 2">
    <name type="scientific">Sphingopyxis panaciterrulae</name>
    <dbReference type="NCBI Taxonomy" id="462372"/>
    <lineage>
        <taxon>Bacteria</taxon>
        <taxon>Pseudomonadati</taxon>
        <taxon>Pseudomonadota</taxon>
        <taxon>Alphaproteobacteria</taxon>
        <taxon>Sphingomonadales</taxon>
        <taxon>Sphingomonadaceae</taxon>
        <taxon>Sphingopyxis</taxon>
    </lineage>
</organism>
<dbReference type="InterPro" id="IPR011009">
    <property type="entry name" value="Kinase-like_dom_sf"/>
</dbReference>
<dbReference type="SUPFAM" id="SSF56112">
    <property type="entry name" value="Protein kinase-like (PK-like)"/>
    <property type="match status" value="1"/>
</dbReference>
<evidence type="ECO:0000313" key="2">
    <source>
        <dbReference type="Proteomes" id="UP000537161"/>
    </source>
</evidence>
<reference evidence="1 2" key="1">
    <citation type="submission" date="2020-08" db="EMBL/GenBank/DDBJ databases">
        <title>Genomic Encyclopedia of Type Strains, Phase IV (KMG-IV): sequencing the most valuable type-strain genomes for metagenomic binning, comparative biology and taxonomic classification.</title>
        <authorList>
            <person name="Goeker M."/>
        </authorList>
    </citation>
    <scope>NUCLEOTIDE SEQUENCE [LARGE SCALE GENOMIC DNA]</scope>
    <source>
        <strain evidence="1 2">DSM 27163</strain>
    </source>
</reference>
<accession>A0A7W9EP09</accession>
<evidence type="ECO:0000313" key="1">
    <source>
        <dbReference type="EMBL" id="MBB5705118.1"/>
    </source>
</evidence>
<sequence length="349" mass="38579">MRVRVPETLAGITADWLEKALAPRFPGVRIAHVEPVDVLHGACTKIRLAVRGDHPGLPPTMLMKAGFEPHSPAMRKMHVNEYHAYRDLMPTVGLNVPDCLCAAMDDDGRALVILEDLCLRDVRFLSLQQPIDFDLAKGFLAGLAKLHARWWDAPELDRAFAWVPGTGEAAMDHYFTLLLTPGHFEAYATAPRGAAMPRMLLDPPRIRAAHAAMRQAQKAQARVINHGDMHLGNLYVDADGTPGFLDAQPRLGAWSIDVSYFLIAGLDLVDRRRWEGALLAHYLSCLRAEGVDPPSFDDAWAAYRRDVVWGLLIWMLNGSHFQTEANNTAAATRFAMAMVDLDSFGALGV</sequence>
<dbReference type="EMBL" id="JACIJH010000001">
    <property type="protein sequence ID" value="MBB5705118.1"/>
    <property type="molecule type" value="Genomic_DNA"/>
</dbReference>
<name>A0A7W9EP09_9SPHN</name>
<dbReference type="AlphaFoldDB" id="A0A7W9EP09"/>
<protein>
    <recommendedName>
        <fullName evidence="3">Aminoglycoside phosphotransferase domain-containing protein</fullName>
    </recommendedName>
</protein>
<dbReference type="Gene3D" id="3.90.1200.10">
    <property type="match status" value="1"/>
</dbReference>
<evidence type="ECO:0008006" key="3">
    <source>
        <dbReference type="Google" id="ProtNLM"/>
    </source>
</evidence>
<gene>
    <name evidence="1" type="ORF">FHR21_000443</name>
</gene>
<comment type="caution">
    <text evidence="1">The sequence shown here is derived from an EMBL/GenBank/DDBJ whole genome shotgun (WGS) entry which is preliminary data.</text>
</comment>